<dbReference type="Pfam" id="PF10963">
    <property type="entry name" value="Phage_TAC_10"/>
    <property type="match status" value="1"/>
</dbReference>
<dbReference type="PATRIC" id="fig|1608994.3.peg.1150"/>
<keyword evidence="4" id="KW-1185">Reference proteome</keyword>
<gene>
    <name evidence="2" type="ORF">GYN02_06085</name>
    <name evidence="1" type="ORF">TU86_02870</name>
</gene>
<dbReference type="EMBL" id="JYLF01000001">
    <property type="protein sequence ID" value="KMN15726.1"/>
    <property type="molecule type" value="Genomic_DNA"/>
</dbReference>
<dbReference type="RefSeq" id="WP_048362782.1">
    <property type="nucleotide sequence ID" value="NZ_JAAEBV010000001.1"/>
</dbReference>
<evidence type="ECO:0000313" key="1">
    <source>
        <dbReference type="EMBL" id="KMN15726.1"/>
    </source>
</evidence>
<comment type="caution">
    <text evidence="1">The sequence shown here is derived from an EMBL/GenBank/DDBJ whole genome shotgun (WGS) entry which is preliminary data.</text>
</comment>
<proteinExistence type="predicted"/>
<sequence>MTERREIELEIGNSEFTFELTPQDVTKYFNAVNQNNKVAPANNLLVTTVKQEQRASLKPLLANPVMVMQLAGTLLEEYGPDVEIIVKKPSTTPKD</sequence>
<evidence type="ECO:0000313" key="3">
    <source>
        <dbReference type="Proteomes" id="UP000036325"/>
    </source>
</evidence>
<dbReference type="STRING" id="1608994.TU86_02870"/>
<reference evidence="1 3" key="1">
    <citation type="submission" date="2015-02" db="EMBL/GenBank/DDBJ databases">
        <title>Pseudomonas helleri sp. nov. and Pseudomonas weihenstephanensis sp. nov., isolated from raw cows milk.</title>
        <authorList>
            <person name="von Neubeck M."/>
            <person name="Huptas C."/>
            <person name="Wenning M."/>
            <person name="Scherer S."/>
        </authorList>
    </citation>
    <scope>NUCLEOTIDE SEQUENCE [LARGE SCALE GENOMIC DNA]</scope>
    <source>
        <strain evidence="1 3">DSM 29166</strain>
    </source>
</reference>
<evidence type="ECO:0000313" key="2">
    <source>
        <dbReference type="EMBL" id="MBM1194751.1"/>
    </source>
</evidence>
<evidence type="ECO:0000313" key="4">
    <source>
        <dbReference type="Proteomes" id="UP000809529"/>
    </source>
</evidence>
<organism evidence="1 3">
    <name type="scientific">Pseudomonas weihenstephanensis</name>
    <dbReference type="NCBI Taxonomy" id="1608994"/>
    <lineage>
        <taxon>Bacteria</taxon>
        <taxon>Pseudomonadati</taxon>
        <taxon>Pseudomonadota</taxon>
        <taxon>Gammaproteobacteria</taxon>
        <taxon>Pseudomonadales</taxon>
        <taxon>Pseudomonadaceae</taxon>
        <taxon>Pseudomonas</taxon>
    </lineage>
</organism>
<protein>
    <submittedName>
        <fullName evidence="1">Phage protein</fullName>
    </submittedName>
</protein>
<dbReference type="OrthoDB" id="5908298at2"/>
<reference evidence="2 4" key="2">
    <citation type="submission" date="2020-01" db="EMBL/GenBank/DDBJ databases">
        <title>Comparative genomics of meat spoilage bacteria.</title>
        <authorList>
            <person name="Hilgarth M."/>
            <person name="Vogel R.F."/>
        </authorList>
    </citation>
    <scope>NUCLEOTIDE SEQUENCE [LARGE SCALE GENOMIC DNA]</scope>
    <source>
        <strain evidence="2 4">TMW2.2077</strain>
    </source>
</reference>
<name>A0A0J6J7Q0_9PSED</name>
<dbReference type="AlphaFoldDB" id="A0A0J6J7Q0"/>
<dbReference type="Proteomes" id="UP000036325">
    <property type="component" value="Unassembled WGS sequence"/>
</dbReference>
<dbReference type="Proteomes" id="UP000809529">
    <property type="component" value="Unassembled WGS sequence"/>
</dbReference>
<dbReference type="EMBL" id="JAAEBW010000002">
    <property type="protein sequence ID" value="MBM1194751.1"/>
    <property type="molecule type" value="Genomic_DNA"/>
</dbReference>
<accession>A0A0J6J7Q0</accession>
<accession>A0A0J6LMV1</accession>
<dbReference type="InterPro" id="IPR024406">
    <property type="entry name" value="TAC-10"/>
</dbReference>